<keyword evidence="8" id="KW-1185">Reference proteome</keyword>
<evidence type="ECO:0000256" key="2">
    <source>
        <dbReference type="ARBA" id="ARBA00022723"/>
    </source>
</evidence>
<dbReference type="Gene3D" id="2.120.10.30">
    <property type="entry name" value="TolB, C-terminal domain"/>
    <property type="match status" value="1"/>
</dbReference>
<dbReference type="Pfam" id="PF07995">
    <property type="entry name" value="GSDH"/>
    <property type="match status" value="1"/>
</dbReference>
<feature type="chain" id="PRO_5016454492" evidence="5">
    <location>
        <begin position="29"/>
        <end position="582"/>
    </location>
</feature>
<dbReference type="SUPFAM" id="SSF50952">
    <property type="entry name" value="Soluble quinoprotein glucose dehydrogenase"/>
    <property type="match status" value="1"/>
</dbReference>
<feature type="domain" description="Cytochrome c" evidence="6">
    <location>
        <begin position="48"/>
        <end position="139"/>
    </location>
</feature>
<dbReference type="AlphaFoldDB" id="A0A2Z4GAT1"/>
<dbReference type="PANTHER" id="PTHR19328">
    <property type="entry name" value="HEDGEHOG-INTERACTING PROTEIN"/>
    <property type="match status" value="1"/>
</dbReference>
<name>A0A2Z4GAT1_9BACT</name>
<keyword evidence="1 4" id="KW-0349">Heme</keyword>
<evidence type="ECO:0000256" key="1">
    <source>
        <dbReference type="ARBA" id="ARBA00022617"/>
    </source>
</evidence>
<dbReference type="KEGG" id="als:DJ013_09480"/>
<dbReference type="OrthoDB" id="9770043at2"/>
<dbReference type="GO" id="GO:0046872">
    <property type="term" value="F:metal ion binding"/>
    <property type="evidence" value="ECO:0007669"/>
    <property type="project" value="UniProtKB-KW"/>
</dbReference>
<dbReference type="EMBL" id="CP029480">
    <property type="protein sequence ID" value="AWV98389.1"/>
    <property type="molecule type" value="Genomic_DNA"/>
</dbReference>
<evidence type="ECO:0000313" key="8">
    <source>
        <dbReference type="Proteomes" id="UP000249873"/>
    </source>
</evidence>
<dbReference type="InterPro" id="IPR009056">
    <property type="entry name" value="Cyt_c-like_dom"/>
</dbReference>
<feature type="signal peptide" evidence="5">
    <location>
        <begin position="1"/>
        <end position="28"/>
    </location>
</feature>
<proteinExistence type="predicted"/>
<dbReference type="GO" id="GO:0020037">
    <property type="term" value="F:heme binding"/>
    <property type="evidence" value="ECO:0007669"/>
    <property type="project" value="InterPro"/>
</dbReference>
<dbReference type="InterPro" id="IPR011042">
    <property type="entry name" value="6-blade_b-propeller_TolB-like"/>
</dbReference>
<dbReference type="Gene3D" id="1.10.760.10">
    <property type="entry name" value="Cytochrome c-like domain"/>
    <property type="match status" value="1"/>
</dbReference>
<dbReference type="GO" id="GO:0009055">
    <property type="term" value="F:electron transfer activity"/>
    <property type="evidence" value="ECO:0007669"/>
    <property type="project" value="InterPro"/>
</dbReference>
<dbReference type="InterPro" id="IPR012938">
    <property type="entry name" value="Glc/Sorbosone_DH"/>
</dbReference>
<dbReference type="PROSITE" id="PS51007">
    <property type="entry name" value="CYTC"/>
    <property type="match status" value="1"/>
</dbReference>
<dbReference type="Pfam" id="PF00034">
    <property type="entry name" value="Cytochrom_C"/>
    <property type="match status" value="1"/>
</dbReference>
<evidence type="ECO:0000259" key="6">
    <source>
        <dbReference type="PROSITE" id="PS51007"/>
    </source>
</evidence>
<reference evidence="7 8" key="1">
    <citation type="submission" date="2018-05" db="EMBL/GenBank/DDBJ databases">
        <title>Complete genome sequence of Arcticibacterium luteifluviistationis SM1504T, a cytophagaceae bacterium isolated from Arctic surface seawater.</title>
        <authorList>
            <person name="Li Y."/>
            <person name="Qin Q.-L."/>
        </authorList>
    </citation>
    <scope>NUCLEOTIDE SEQUENCE [LARGE SCALE GENOMIC DNA]</scope>
    <source>
        <strain evidence="7 8">SM1504</strain>
    </source>
</reference>
<keyword evidence="3 4" id="KW-0408">Iron</keyword>
<dbReference type="PANTHER" id="PTHR19328:SF13">
    <property type="entry name" value="HIPL1 PROTEIN"/>
    <property type="match status" value="1"/>
</dbReference>
<accession>A0A2Z4GAT1</accession>
<dbReference type="RefSeq" id="WP_111371582.1">
    <property type="nucleotide sequence ID" value="NZ_CP029480.1"/>
</dbReference>
<dbReference type="Proteomes" id="UP000249873">
    <property type="component" value="Chromosome"/>
</dbReference>
<keyword evidence="2 4" id="KW-0479">Metal-binding</keyword>
<dbReference type="InterPro" id="IPR011041">
    <property type="entry name" value="Quinoprot_gluc/sorb_DH_b-prop"/>
</dbReference>
<dbReference type="InterPro" id="IPR036909">
    <property type="entry name" value="Cyt_c-like_dom_sf"/>
</dbReference>
<evidence type="ECO:0000256" key="4">
    <source>
        <dbReference type="PROSITE-ProRule" id="PRU00433"/>
    </source>
</evidence>
<evidence type="ECO:0000256" key="5">
    <source>
        <dbReference type="SAM" id="SignalP"/>
    </source>
</evidence>
<gene>
    <name evidence="7" type="ORF">DJ013_09480</name>
</gene>
<evidence type="ECO:0000256" key="3">
    <source>
        <dbReference type="ARBA" id="ARBA00023004"/>
    </source>
</evidence>
<sequence>MTSFNSKKSLRRVSFISLSFLFISSLFIQGCKTGTKGIESGSNTTLEASINQGRNVFENSCAACHSFERDGIGPNLAGLTRHLSTEEIIDFISNPKKVIDSGNKRAVNLQKKYKSVMPSYSMLGKEKLASLVSFIHTYKDVPKPVDINEEGILEDPIPHQIEKSNFVVNLEFSFQIPASNEELPNTRITKLWGQPNTNEIYVCDINGKLYRVKNNKPEVYMDVQALMPNFKQRSGWATGFGSFAFHPDFENNGLLYTTHTEPIGTKNADYTLPEGLSGQLQWIVQEWKTDNPKGKTFKGSNRELFRIDMATQAHGMQNIDFNPTAQKGDKDYGKLYIGIGDGGAVQMKFPEVANGKHSPWGSILRIDPTGTNSANGMYGIPSDNPFVNITGEKVAKEVYANGFRNPHRFSWTNTGKMISANIGQHNIEAVYVIKPGANHGWPTREGTFGINTQESVRKIYKLTEEEMKDGVTYPTLEYDHDEGNAVCGGFVYTGSNIPSLTGMYIFGDILKGKLYYADESQMEAGRAIDFKEMRIALDGKETTLLEMTNNGHAKLRIGKDANGDIYLFSMNDGKVYQLVSEK</sequence>
<dbReference type="SUPFAM" id="SSF46626">
    <property type="entry name" value="Cytochrome c"/>
    <property type="match status" value="1"/>
</dbReference>
<organism evidence="7 8">
    <name type="scientific">Arcticibacterium luteifluviistationis</name>
    <dbReference type="NCBI Taxonomy" id="1784714"/>
    <lineage>
        <taxon>Bacteria</taxon>
        <taxon>Pseudomonadati</taxon>
        <taxon>Bacteroidota</taxon>
        <taxon>Cytophagia</taxon>
        <taxon>Cytophagales</taxon>
        <taxon>Leadbetterellaceae</taxon>
        <taxon>Arcticibacterium</taxon>
    </lineage>
</organism>
<dbReference type="PROSITE" id="PS51257">
    <property type="entry name" value="PROKAR_LIPOPROTEIN"/>
    <property type="match status" value="1"/>
</dbReference>
<evidence type="ECO:0000313" key="7">
    <source>
        <dbReference type="EMBL" id="AWV98389.1"/>
    </source>
</evidence>
<protein>
    <submittedName>
        <fullName evidence="7">Cytochrome C</fullName>
    </submittedName>
</protein>
<keyword evidence="5" id="KW-0732">Signal</keyword>